<evidence type="ECO:0000256" key="1">
    <source>
        <dbReference type="SAM" id="Phobius"/>
    </source>
</evidence>
<feature type="transmembrane region" description="Helical" evidence="1">
    <location>
        <begin position="110"/>
        <end position="130"/>
    </location>
</feature>
<reference evidence="3" key="1">
    <citation type="submission" date="2020-05" db="EMBL/GenBank/DDBJ databases">
        <authorList>
            <person name="Chiriac C."/>
            <person name="Salcher M."/>
            <person name="Ghai R."/>
            <person name="Kavagutti S V."/>
        </authorList>
    </citation>
    <scope>NUCLEOTIDE SEQUENCE</scope>
</reference>
<feature type="transmembrane region" description="Helical" evidence="1">
    <location>
        <begin position="188"/>
        <end position="218"/>
    </location>
</feature>
<dbReference type="Pfam" id="PF11847">
    <property type="entry name" value="GT-C_AftD"/>
    <property type="match status" value="1"/>
</dbReference>
<feature type="transmembrane region" description="Helical" evidence="1">
    <location>
        <begin position="25"/>
        <end position="45"/>
    </location>
</feature>
<dbReference type="EMBL" id="CAEZVK010000058">
    <property type="protein sequence ID" value="CAB4630370.1"/>
    <property type="molecule type" value="Genomic_DNA"/>
</dbReference>
<keyword evidence="1" id="KW-1133">Transmembrane helix</keyword>
<dbReference type="GO" id="GO:0016740">
    <property type="term" value="F:transferase activity"/>
    <property type="evidence" value="ECO:0007669"/>
    <property type="project" value="InterPro"/>
</dbReference>
<accession>A0A6J6J0J9</accession>
<protein>
    <submittedName>
        <fullName evidence="3">Unannotated protein</fullName>
    </submittedName>
</protein>
<feature type="transmembrane region" description="Helical" evidence="1">
    <location>
        <begin position="297"/>
        <end position="318"/>
    </location>
</feature>
<feature type="transmembrane region" description="Helical" evidence="1">
    <location>
        <begin position="375"/>
        <end position="397"/>
    </location>
</feature>
<feature type="transmembrane region" description="Helical" evidence="1">
    <location>
        <begin position="409"/>
        <end position="426"/>
    </location>
</feature>
<evidence type="ECO:0000259" key="2">
    <source>
        <dbReference type="Pfam" id="PF11847"/>
    </source>
</evidence>
<sequence length="1360" mass="144917">MTTTTTPSTTTDGNVEDHQQDATPISWIALATLPLAIGVMLQRFGQIIYLTRLDRVLNPFTMASRAFDFWNPYWDMGAIQFQQNGYWLPFDLWFGISKALHIPPWISERLYVYVFLAVALWGFVRLADAFGIGKPWTRLAAGFAYAISPVILSRIAWQSPFAMGAVFLPWALLPLVRATRDGSPRKAAALSALAIALIGGANAAITLAILPVPVLYLLTRARGPRRASLLRWWFLCVAFATLSWTVGLALFAKYGPNVLQYTESVEATVGPTNIFETLRGTADWIARLPSLANPAGFALTLRSGPIVATAIVAAAGIAGLARRRLPERTFLITCFLAGVAVVGGGFGGLFGNPATSQYRSLLDGVLNAFRNVYKFQALIALPLAMGVAYLLAGVFEIDLVRARKLSQQILVVLILGILAVASWPLWRNSLTRGPGVDAVPSAWREANQWLAENSEARVIVLPGIPDSEFDWGFTQMLPIELEPGITWAYRSQAPLSGLDVLNYLDGVEIAIERGGDPALPMFLSRGGFSYVVVPNDQSSEKYGAPPPETVRNAMIASGFQLVAGFGERKYGFGNLQQVEIYAVPGGSVATTYQESSTTWLSGDVASSLSIPTTLFGNRPYLLTRDIGDSPLQPTQWIVTDGNQASTTNFGLNRDNKSYIRGQSDSVTPFAQRDGEQTVQRLDGFSSVTATSVGPGIIVGDLPAFSPAHVLDGDRATWWVPHRDQVDGPDAWGPVDPSVTVEFASPTFLDRLETSLYIGVFATPSPIDVTVVTDAGSATTRLLPLESSQALTVIPGIATSVKVSIARSSYAAIDDVIGIRELALPGAPVTPRLVVPSRLTSQFSQPGTPDPAWVFTRNRPATSPLISLNAEKQLSRAFNVPKAASFRLATTAIATRGQQLLNWFGTTPTLTITADSTWGENPNVGPRNLVDGDTSSPWRSGNDITIRGGTSLLSLNWKEPRTLSSLRLRLGENDVKPTDVVIFSGAIAVGAPVSADGSVSFDPLTTNSLSLQINYAAVPLENVTASRQMGFTSLDIPAIADLYPGPVNRSSPYVAACGSGPSVTVGSSKIEYAVNTTAGALLDGSTISLAACGSDSFTLAPGETLLDAASGSSLVTIQQTVVGNAPTMAPPSGAPRSIAIGHWGTNDRTVTVGDGAEGLLAVNEAFNVGWTASLNGSSLTALKIDGWRQAFVVPEGAGGTVTLTFAPNRYFRFGAILGLFTLLAVFVMALWPDRKKRQPDALNEGQPAKALLVAVVVIAAVWCTGIGALLLLPAWWLRNHRRSWLAPIAFLSMSAAGVLVVIGKRMVVTPSHLWGAASYPVSALAATAFLCALVTLLPRRNGTAAEPTDPTPAQTADELSA</sequence>
<keyword evidence="1" id="KW-0472">Membrane</keyword>
<feature type="transmembrane region" description="Helical" evidence="1">
    <location>
        <begin position="1283"/>
        <end position="1301"/>
    </location>
</feature>
<feature type="domain" description="Alpha-(1-&gt;3)-arabinofuranosyltransferase N-terminal GT-C" evidence="2">
    <location>
        <begin position="39"/>
        <end position="666"/>
    </location>
</feature>
<proteinExistence type="predicted"/>
<keyword evidence="1" id="KW-0812">Transmembrane</keyword>
<feature type="transmembrane region" description="Helical" evidence="1">
    <location>
        <begin position="330"/>
        <end position="355"/>
    </location>
</feature>
<feature type="transmembrane region" description="Helical" evidence="1">
    <location>
        <begin position="1313"/>
        <end position="1336"/>
    </location>
</feature>
<feature type="transmembrane region" description="Helical" evidence="1">
    <location>
        <begin position="1209"/>
        <end position="1230"/>
    </location>
</feature>
<organism evidence="3">
    <name type="scientific">freshwater metagenome</name>
    <dbReference type="NCBI Taxonomy" id="449393"/>
    <lineage>
        <taxon>unclassified sequences</taxon>
        <taxon>metagenomes</taxon>
        <taxon>ecological metagenomes</taxon>
    </lineage>
</organism>
<dbReference type="InterPro" id="IPR021798">
    <property type="entry name" value="AftD_N"/>
</dbReference>
<feature type="transmembrane region" description="Helical" evidence="1">
    <location>
        <begin position="230"/>
        <end position="252"/>
    </location>
</feature>
<evidence type="ECO:0000313" key="3">
    <source>
        <dbReference type="EMBL" id="CAB4630370.1"/>
    </source>
</evidence>
<gene>
    <name evidence="3" type="ORF">UFOPK2000_00678</name>
</gene>
<feature type="transmembrane region" description="Helical" evidence="1">
    <location>
        <begin position="136"/>
        <end position="152"/>
    </location>
</feature>
<feature type="transmembrane region" description="Helical" evidence="1">
    <location>
        <begin position="159"/>
        <end position="176"/>
    </location>
</feature>
<name>A0A6J6J0J9_9ZZZZ</name>
<feature type="transmembrane region" description="Helical" evidence="1">
    <location>
        <begin position="1250"/>
        <end position="1271"/>
    </location>
</feature>